<dbReference type="SUPFAM" id="SSF54506">
    <property type="entry name" value="Diaminopimelate epimerase-like"/>
    <property type="match status" value="2"/>
</dbReference>
<feature type="active site" description="Proton acceptor" evidence="8">
    <location>
        <position position="225"/>
    </location>
</feature>
<feature type="binding site" evidence="8">
    <location>
        <position position="165"/>
    </location>
    <ligand>
        <name>substrate</name>
    </ligand>
</feature>
<dbReference type="PANTHER" id="PTHR31689:SF0">
    <property type="entry name" value="DIAMINOPIMELATE EPIMERASE"/>
    <property type="match status" value="1"/>
</dbReference>
<keyword evidence="4 8" id="KW-0028">Amino-acid biosynthesis</keyword>
<reference evidence="10 11" key="1">
    <citation type="submission" date="2018-10" db="EMBL/GenBank/DDBJ databases">
        <title>Sequencing the genomes of 1000 actinobacteria strains.</title>
        <authorList>
            <person name="Klenk H.-P."/>
        </authorList>
    </citation>
    <scope>NUCLEOTIDE SEQUENCE [LARGE SCALE GENOMIC DNA]</scope>
    <source>
        <strain evidence="10 11">DSM 44267</strain>
    </source>
</reference>
<evidence type="ECO:0000256" key="5">
    <source>
        <dbReference type="ARBA" id="ARBA00023154"/>
    </source>
</evidence>
<feature type="site" description="Could be important to modulate the pK values of the two catalytic cysteine residues" evidence="8">
    <location>
        <position position="216"/>
    </location>
</feature>
<evidence type="ECO:0000313" key="11">
    <source>
        <dbReference type="Proteomes" id="UP000278440"/>
    </source>
</evidence>
<evidence type="ECO:0000256" key="7">
    <source>
        <dbReference type="ARBA" id="ARBA00051712"/>
    </source>
</evidence>
<dbReference type="GO" id="GO:0008837">
    <property type="term" value="F:diaminopimelate epimerase activity"/>
    <property type="evidence" value="ECO:0007669"/>
    <property type="project" value="UniProtKB-UniRule"/>
</dbReference>
<dbReference type="OrthoDB" id="9805408at2"/>
<dbReference type="InterPro" id="IPR001653">
    <property type="entry name" value="DAP_epimerase_DapF"/>
</dbReference>
<dbReference type="EC" id="5.1.1.7" evidence="3 8"/>
<dbReference type="Gene3D" id="3.10.310.10">
    <property type="entry name" value="Diaminopimelate Epimerase, Chain A, domain 1"/>
    <property type="match status" value="2"/>
</dbReference>
<dbReference type="PANTHER" id="PTHR31689">
    <property type="entry name" value="DIAMINOPIMELATE EPIMERASE, CHLOROPLASTIC"/>
    <property type="match status" value="1"/>
</dbReference>
<comment type="caution">
    <text evidence="10">The sequence shown here is derived from an EMBL/GenBank/DDBJ whole genome shotgun (WGS) entry which is preliminary data.</text>
</comment>
<dbReference type="GO" id="GO:0005829">
    <property type="term" value="C:cytosol"/>
    <property type="evidence" value="ECO:0007669"/>
    <property type="project" value="TreeGrafter"/>
</dbReference>
<dbReference type="Pfam" id="PF01678">
    <property type="entry name" value="DAP_epimerase"/>
    <property type="match status" value="2"/>
</dbReference>
<feature type="binding site" evidence="8">
    <location>
        <begin position="226"/>
        <end position="227"/>
    </location>
    <ligand>
        <name>substrate</name>
    </ligand>
</feature>
<evidence type="ECO:0000256" key="9">
    <source>
        <dbReference type="PROSITE-ProRule" id="PRU10125"/>
    </source>
</evidence>
<comment type="subcellular location">
    <subcellularLocation>
        <location evidence="8">Cytoplasm</location>
    </subcellularLocation>
</comment>
<accession>A0A495XUL6</accession>
<protein>
    <recommendedName>
        <fullName evidence="3 8">Diaminopimelate epimerase</fullName>
        <shortName evidence="8">DAP epimerase</shortName>
        <ecNumber evidence="3 8">5.1.1.7</ecNumber>
    </recommendedName>
    <alternativeName>
        <fullName evidence="8">PLP-independent amino acid racemase</fullName>
    </alternativeName>
</protein>
<comment type="pathway">
    <text evidence="1 8">Amino-acid biosynthesis; L-lysine biosynthesis via DAP pathway; DL-2,6-diaminopimelate from LL-2,6-diaminopimelate: step 1/1.</text>
</comment>
<dbReference type="HAMAP" id="MF_00197">
    <property type="entry name" value="DAP_epimerase"/>
    <property type="match status" value="1"/>
</dbReference>
<sequence length="283" mass="30116">MTRFTKGHGTENDFVLVPDPEGTLELTPAQVQRLTDRHAGIGGDGVIRVVRTEFATDDAVRSLAPGAEWFMDYRNADGSLAEMCGNGTRVFAAYLQREGLVADREFAIATRAGAKVVRVTDEGFAVDLGPWRLVDEVGARRDGFDVMVRARFGKPVPALSLDLGNPHAVVMLPEGITLEQLDLTEAPEIHPTPAGGANVEFVRAVGPGHIALRVHERGVGETRSCGTGAAAAALATRFWSGVEDFTPWTVDVPGGRLTVTPLGGQRVELAGPAELVADGEIEL</sequence>
<feature type="binding site" evidence="8">
    <location>
        <position position="12"/>
    </location>
    <ligand>
        <name>substrate</name>
    </ligand>
</feature>
<dbReference type="UniPathway" id="UPA00034">
    <property type="reaction ID" value="UER00025"/>
</dbReference>
<comment type="caution">
    <text evidence="8">Lacks conserved residue(s) required for the propagation of feature annotation.</text>
</comment>
<organism evidence="10 11">
    <name type="scientific">Terracoccus luteus</name>
    <dbReference type="NCBI Taxonomy" id="53356"/>
    <lineage>
        <taxon>Bacteria</taxon>
        <taxon>Bacillati</taxon>
        <taxon>Actinomycetota</taxon>
        <taxon>Actinomycetes</taxon>
        <taxon>Micrococcales</taxon>
        <taxon>Intrasporangiaceae</taxon>
        <taxon>Terracoccus</taxon>
    </lineage>
</organism>
<feature type="binding site" evidence="8">
    <location>
        <position position="198"/>
    </location>
    <ligand>
        <name>substrate</name>
    </ligand>
</feature>
<evidence type="ECO:0000256" key="2">
    <source>
        <dbReference type="ARBA" id="ARBA00010219"/>
    </source>
</evidence>
<evidence type="ECO:0000256" key="8">
    <source>
        <dbReference type="HAMAP-Rule" id="MF_00197"/>
    </source>
</evidence>
<comment type="similarity">
    <text evidence="2 8">Belongs to the diaminopimelate epimerase family.</text>
</comment>
<evidence type="ECO:0000256" key="3">
    <source>
        <dbReference type="ARBA" id="ARBA00013080"/>
    </source>
</evidence>
<keyword evidence="5 8" id="KW-0457">Lysine biosynthesis</keyword>
<dbReference type="InterPro" id="IPR018510">
    <property type="entry name" value="DAP_epimerase_AS"/>
</dbReference>
<keyword evidence="6 8" id="KW-0413">Isomerase</keyword>
<evidence type="ECO:0000256" key="1">
    <source>
        <dbReference type="ARBA" id="ARBA00005196"/>
    </source>
</evidence>
<feature type="active site" evidence="9">
    <location>
        <position position="84"/>
    </location>
</feature>
<comment type="function">
    <text evidence="8">Catalyzes the stereoinversion of LL-2,6-diaminopimelate (L,L-DAP) to meso-diaminopimelate (meso-DAP), a precursor of L-lysine and an essential component of the bacterial peptidoglycan.</text>
</comment>
<dbReference type="PROSITE" id="PS01326">
    <property type="entry name" value="DAP_EPIMERASE"/>
    <property type="match status" value="1"/>
</dbReference>
<dbReference type="AlphaFoldDB" id="A0A495XUL6"/>
<feature type="active site" description="Proton donor" evidence="8">
    <location>
        <position position="84"/>
    </location>
</feature>
<dbReference type="NCBIfam" id="TIGR00652">
    <property type="entry name" value="DapF"/>
    <property type="match status" value="1"/>
</dbReference>
<keyword evidence="11" id="KW-1185">Reference proteome</keyword>
<feature type="site" description="Could be important to modulate the pK values of the two catalytic cysteine residues" evidence="8">
    <location>
        <position position="167"/>
    </location>
</feature>
<evidence type="ECO:0000256" key="6">
    <source>
        <dbReference type="ARBA" id="ARBA00023235"/>
    </source>
</evidence>
<dbReference type="GO" id="GO:0009089">
    <property type="term" value="P:lysine biosynthetic process via diaminopimelate"/>
    <property type="evidence" value="ECO:0007669"/>
    <property type="project" value="UniProtKB-UniRule"/>
</dbReference>
<dbReference type="EMBL" id="RBXT01000001">
    <property type="protein sequence ID" value="RKT77642.1"/>
    <property type="molecule type" value="Genomic_DNA"/>
</dbReference>
<evidence type="ECO:0000256" key="4">
    <source>
        <dbReference type="ARBA" id="ARBA00022605"/>
    </source>
</evidence>
<feature type="binding site" evidence="8">
    <location>
        <begin position="85"/>
        <end position="86"/>
    </location>
    <ligand>
        <name>substrate</name>
    </ligand>
</feature>
<name>A0A495XUL6_9MICO</name>
<keyword evidence="8" id="KW-0963">Cytoplasm</keyword>
<proteinExistence type="inferred from homology"/>
<gene>
    <name evidence="8" type="primary">dapF</name>
    <name evidence="10" type="ORF">DFJ68_1066</name>
</gene>
<feature type="binding site" evidence="8">
    <location>
        <position position="75"/>
    </location>
    <ligand>
        <name>substrate</name>
    </ligand>
</feature>
<evidence type="ECO:0000313" key="10">
    <source>
        <dbReference type="EMBL" id="RKT77642.1"/>
    </source>
</evidence>
<comment type="catalytic activity">
    <reaction evidence="7 8">
        <text>(2S,6S)-2,6-diaminopimelate = meso-2,6-diaminopimelate</text>
        <dbReference type="Rhea" id="RHEA:15393"/>
        <dbReference type="ChEBI" id="CHEBI:57609"/>
        <dbReference type="ChEBI" id="CHEBI:57791"/>
        <dbReference type="EC" id="5.1.1.7"/>
    </reaction>
</comment>
<dbReference type="RefSeq" id="WP_121031627.1">
    <property type="nucleotide sequence ID" value="NZ_RBXT01000001.1"/>
</dbReference>
<feature type="binding site" evidence="8">
    <location>
        <begin position="216"/>
        <end position="217"/>
    </location>
    <ligand>
        <name>substrate</name>
    </ligand>
</feature>
<comment type="subunit">
    <text evidence="8">Homodimer.</text>
</comment>
<dbReference type="Proteomes" id="UP000278440">
    <property type="component" value="Unassembled WGS sequence"/>
</dbReference>